<dbReference type="AlphaFoldDB" id="A0A7Y6QC34"/>
<feature type="domain" description="Cupin type-2" evidence="2">
    <location>
        <begin position="38"/>
        <end position="102"/>
    </location>
</feature>
<dbReference type="Proteomes" id="UP000520198">
    <property type="component" value="Unassembled WGS sequence"/>
</dbReference>
<dbReference type="GO" id="GO:0046872">
    <property type="term" value="F:metal ion binding"/>
    <property type="evidence" value="ECO:0007669"/>
    <property type="project" value="UniProtKB-KW"/>
</dbReference>
<dbReference type="EMBL" id="JABWDU010000011">
    <property type="protein sequence ID" value="NVD42877.1"/>
    <property type="molecule type" value="Genomic_DNA"/>
</dbReference>
<sequence length="157" mass="17119">MSLSTNCPGFIDILGPQIRFLTPYIENPNAYCVIDAVVPAGVQVPLHSHGERETLVILAGKIEAFKDDEWLSYSAGDVLDIPSGVRHAIRNSSGEPVNLLMVTYESMRHFFQSVGVVVGSDERKPNEDRVRTFVSAAIGNGYWLGSEEDNRAIGLGA</sequence>
<evidence type="ECO:0000313" key="4">
    <source>
        <dbReference type="Proteomes" id="UP000520198"/>
    </source>
</evidence>
<dbReference type="Gene3D" id="2.60.120.10">
    <property type="entry name" value="Jelly Rolls"/>
    <property type="match status" value="1"/>
</dbReference>
<accession>A0A7Y6QC34</accession>
<name>A0A7Y6QC34_9HYPH</name>
<gene>
    <name evidence="3" type="ORF">HT585_28830</name>
</gene>
<dbReference type="InterPro" id="IPR011051">
    <property type="entry name" value="RmlC_Cupin_sf"/>
</dbReference>
<keyword evidence="4" id="KW-1185">Reference proteome</keyword>
<evidence type="ECO:0000256" key="1">
    <source>
        <dbReference type="ARBA" id="ARBA00022723"/>
    </source>
</evidence>
<proteinExistence type="predicted"/>
<organism evidence="3 4">
    <name type="scientific">Ensifer oleiphilus</name>
    <dbReference type="NCBI Taxonomy" id="2742698"/>
    <lineage>
        <taxon>Bacteria</taxon>
        <taxon>Pseudomonadati</taxon>
        <taxon>Pseudomonadota</taxon>
        <taxon>Alphaproteobacteria</taxon>
        <taxon>Hyphomicrobiales</taxon>
        <taxon>Rhizobiaceae</taxon>
        <taxon>Sinorhizobium/Ensifer group</taxon>
        <taxon>Ensifer</taxon>
    </lineage>
</organism>
<dbReference type="PANTHER" id="PTHR35848">
    <property type="entry name" value="OXALATE-BINDING PROTEIN"/>
    <property type="match status" value="1"/>
</dbReference>
<comment type="caution">
    <text evidence="3">The sequence shown here is derived from an EMBL/GenBank/DDBJ whole genome shotgun (WGS) entry which is preliminary data.</text>
</comment>
<dbReference type="SUPFAM" id="SSF51182">
    <property type="entry name" value="RmlC-like cupins"/>
    <property type="match status" value="1"/>
</dbReference>
<dbReference type="InterPro" id="IPR013096">
    <property type="entry name" value="Cupin_2"/>
</dbReference>
<dbReference type="InterPro" id="IPR014710">
    <property type="entry name" value="RmlC-like_jellyroll"/>
</dbReference>
<protein>
    <submittedName>
        <fullName evidence="3">Cupin domain-containing protein</fullName>
    </submittedName>
</protein>
<keyword evidence="1" id="KW-0479">Metal-binding</keyword>
<evidence type="ECO:0000259" key="2">
    <source>
        <dbReference type="Pfam" id="PF07883"/>
    </source>
</evidence>
<dbReference type="InterPro" id="IPR051610">
    <property type="entry name" value="GPI/OXD"/>
</dbReference>
<dbReference type="Pfam" id="PF07883">
    <property type="entry name" value="Cupin_2"/>
    <property type="match status" value="1"/>
</dbReference>
<dbReference type="PANTHER" id="PTHR35848:SF6">
    <property type="entry name" value="CUPIN TYPE-2 DOMAIN-CONTAINING PROTEIN"/>
    <property type="match status" value="1"/>
</dbReference>
<reference evidence="3 4" key="1">
    <citation type="submission" date="2020-06" db="EMBL/GenBank/DDBJ databases">
        <authorList>
            <person name="Grouzdev D.S."/>
        </authorList>
    </citation>
    <scope>NUCLEOTIDE SEQUENCE [LARGE SCALE GENOMIC DNA]</scope>
    <source>
        <strain evidence="3 4">HO-A22</strain>
    </source>
</reference>
<dbReference type="RefSeq" id="WP_176356222.1">
    <property type="nucleotide sequence ID" value="NZ_JABWDU010000011.1"/>
</dbReference>
<evidence type="ECO:0000313" key="3">
    <source>
        <dbReference type="EMBL" id="NVD42877.1"/>
    </source>
</evidence>